<reference evidence="1 2" key="1">
    <citation type="journal article" date="2014" name="Genome Biol. Evol.">
        <title>The genome of the myxosporean Thelohanellus kitauei shows adaptations to nutrient acquisition within its fish host.</title>
        <authorList>
            <person name="Yang Y."/>
            <person name="Xiong J."/>
            <person name="Zhou Z."/>
            <person name="Huo F."/>
            <person name="Miao W."/>
            <person name="Ran C."/>
            <person name="Liu Y."/>
            <person name="Zhang J."/>
            <person name="Feng J."/>
            <person name="Wang M."/>
            <person name="Wang M."/>
            <person name="Wang L."/>
            <person name="Yao B."/>
        </authorList>
    </citation>
    <scope>NUCLEOTIDE SEQUENCE [LARGE SCALE GENOMIC DNA]</scope>
    <source>
        <strain evidence="1">Wuqing</strain>
    </source>
</reference>
<accession>A0A0C2N0H1</accession>
<comment type="caution">
    <text evidence="1">The sequence shown here is derived from an EMBL/GenBank/DDBJ whole genome shotgun (WGS) entry which is preliminary data.</text>
</comment>
<sequence length="102" mass="12370">MDELLSYFKHTYSRRRRIRGREENYAPALFLTHAWNKFESETEGIARTTNGLEGWNCGPQWRVTETNRLRRNVVETNRNRDETFETNRIETTVMRRMVWAPF</sequence>
<name>A0A0C2N0H1_THEKT</name>
<evidence type="ECO:0000313" key="1">
    <source>
        <dbReference type="EMBL" id="KII73091.1"/>
    </source>
</evidence>
<evidence type="ECO:0000313" key="2">
    <source>
        <dbReference type="Proteomes" id="UP000031668"/>
    </source>
</evidence>
<keyword evidence="2" id="KW-1185">Reference proteome</keyword>
<dbReference type="OrthoDB" id="6612379at2759"/>
<dbReference type="AlphaFoldDB" id="A0A0C2N0H1"/>
<proteinExistence type="predicted"/>
<organism evidence="1 2">
    <name type="scientific">Thelohanellus kitauei</name>
    <name type="common">Myxosporean</name>
    <dbReference type="NCBI Taxonomy" id="669202"/>
    <lineage>
        <taxon>Eukaryota</taxon>
        <taxon>Metazoa</taxon>
        <taxon>Cnidaria</taxon>
        <taxon>Myxozoa</taxon>
        <taxon>Myxosporea</taxon>
        <taxon>Bivalvulida</taxon>
        <taxon>Platysporina</taxon>
        <taxon>Myxobolidae</taxon>
        <taxon>Thelohanellus</taxon>
    </lineage>
</organism>
<protein>
    <submittedName>
        <fullName evidence="1">Uncharacterized protein</fullName>
    </submittedName>
</protein>
<gene>
    <name evidence="1" type="ORF">RF11_00648</name>
</gene>
<dbReference type="Proteomes" id="UP000031668">
    <property type="component" value="Unassembled WGS sequence"/>
</dbReference>
<dbReference type="EMBL" id="JWZT01001004">
    <property type="protein sequence ID" value="KII73091.1"/>
    <property type="molecule type" value="Genomic_DNA"/>
</dbReference>